<dbReference type="PATRIC" id="fig|1432052.4.peg.648"/>
<dbReference type="PROSITE" id="PS50893">
    <property type="entry name" value="ABC_TRANSPORTER_2"/>
    <property type="match status" value="1"/>
</dbReference>
<dbReference type="InterPro" id="IPR017871">
    <property type="entry name" value="ABC_transporter-like_CS"/>
</dbReference>
<keyword evidence="4 6" id="KW-0067">ATP-binding</keyword>
<protein>
    <submittedName>
        <fullName evidence="6">Lipoprotein-releasing system ATP-binding protein LolD</fullName>
        <ecNumber evidence="6">3.6.3.-</ecNumber>
    </submittedName>
</protein>
<dbReference type="InterPro" id="IPR027417">
    <property type="entry name" value="P-loop_NTPase"/>
</dbReference>
<evidence type="ECO:0000313" key="6">
    <source>
        <dbReference type="EMBL" id="ODM08951.1"/>
    </source>
</evidence>
<dbReference type="EC" id="3.6.3.-" evidence="6"/>
<dbReference type="Proteomes" id="UP000094067">
    <property type="component" value="Unassembled WGS sequence"/>
</dbReference>
<dbReference type="PANTHER" id="PTHR42798">
    <property type="entry name" value="LIPOPROTEIN-RELEASING SYSTEM ATP-BINDING PROTEIN LOLD"/>
    <property type="match status" value="1"/>
</dbReference>
<name>A0A1E3AKK7_9FIRM</name>
<accession>A0A1E3AKK7</accession>
<evidence type="ECO:0000256" key="4">
    <source>
        <dbReference type="ARBA" id="ARBA00022840"/>
    </source>
</evidence>
<feature type="domain" description="ABC transporter" evidence="5">
    <location>
        <begin position="4"/>
        <end position="232"/>
    </location>
</feature>
<dbReference type="PROSITE" id="PS00211">
    <property type="entry name" value="ABC_TRANSPORTER_1"/>
    <property type="match status" value="1"/>
</dbReference>
<sequence length="232" mass="25915">MNILRCENVTKTYQLGQSEVKALDGLNLAIEKGKFTVIVGASGSGKSTLLHMLGGVDRPTSGKIWIEDTDISTLSEKQLSVFRRRKVGLIYQFYNLIPTLDVKQNILLPLLLDGQKPEEESFRELSDTLGLSDRLSHLPSQLSGGQQQRAAIGRALIYRPAVLLADEPTGNLDRKNSEEILALLKLSNKRYHQTIVLITHDERIALEADRIITIEDGRILQDSRQSGGEWRV</sequence>
<gene>
    <name evidence="6" type="primary">lolD_1</name>
    <name evidence="6" type="ORF">BEI61_00580</name>
</gene>
<dbReference type="InterPro" id="IPR017911">
    <property type="entry name" value="MacB-like_ATP-bd"/>
</dbReference>
<dbReference type="GO" id="GO:0022857">
    <property type="term" value="F:transmembrane transporter activity"/>
    <property type="evidence" value="ECO:0007669"/>
    <property type="project" value="UniProtKB-ARBA"/>
</dbReference>
<keyword evidence="6" id="KW-0449">Lipoprotein</keyword>
<proteinExistence type="inferred from homology"/>
<reference evidence="6 7" key="1">
    <citation type="submission" date="2016-07" db="EMBL/GenBank/DDBJ databases">
        <title>Characterization of isolates of Eisenbergiella tayi derived from blood cultures, using whole genome sequencing.</title>
        <authorList>
            <person name="Burdz T."/>
            <person name="Wiebe D."/>
            <person name="Huynh C."/>
            <person name="Bernard K."/>
        </authorList>
    </citation>
    <scope>NUCLEOTIDE SEQUENCE [LARGE SCALE GENOMIC DNA]</scope>
    <source>
        <strain evidence="6 7">NML 110608</strain>
    </source>
</reference>
<comment type="caution">
    <text evidence="6">The sequence shown here is derived from an EMBL/GenBank/DDBJ whole genome shotgun (WGS) entry which is preliminary data.</text>
</comment>
<evidence type="ECO:0000256" key="1">
    <source>
        <dbReference type="ARBA" id="ARBA00005417"/>
    </source>
</evidence>
<keyword evidence="3" id="KW-0547">Nucleotide-binding</keyword>
<dbReference type="CDD" id="cd03255">
    <property type="entry name" value="ABC_MJ0796_LolCDE_FtsE"/>
    <property type="match status" value="1"/>
</dbReference>
<dbReference type="SMART" id="SM00382">
    <property type="entry name" value="AAA"/>
    <property type="match status" value="1"/>
</dbReference>
<dbReference type="InterPro" id="IPR003593">
    <property type="entry name" value="AAA+_ATPase"/>
</dbReference>
<organism evidence="6 7">
    <name type="scientific">Eisenbergiella tayi</name>
    <dbReference type="NCBI Taxonomy" id="1432052"/>
    <lineage>
        <taxon>Bacteria</taxon>
        <taxon>Bacillati</taxon>
        <taxon>Bacillota</taxon>
        <taxon>Clostridia</taxon>
        <taxon>Lachnospirales</taxon>
        <taxon>Lachnospiraceae</taxon>
        <taxon>Eisenbergiella</taxon>
    </lineage>
</organism>
<comment type="similarity">
    <text evidence="1">Belongs to the ABC transporter superfamily.</text>
</comment>
<dbReference type="RefSeq" id="WP_069151168.1">
    <property type="nucleotide sequence ID" value="NZ_MCGH01000001.1"/>
</dbReference>
<evidence type="ECO:0000256" key="3">
    <source>
        <dbReference type="ARBA" id="ARBA00022741"/>
    </source>
</evidence>
<evidence type="ECO:0000259" key="5">
    <source>
        <dbReference type="PROSITE" id="PS50893"/>
    </source>
</evidence>
<evidence type="ECO:0000256" key="2">
    <source>
        <dbReference type="ARBA" id="ARBA00022448"/>
    </source>
</evidence>
<dbReference type="GO" id="GO:0016887">
    <property type="term" value="F:ATP hydrolysis activity"/>
    <property type="evidence" value="ECO:0007669"/>
    <property type="project" value="InterPro"/>
</dbReference>
<dbReference type="FunFam" id="3.40.50.300:FF:000032">
    <property type="entry name" value="Export ABC transporter ATP-binding protein"/>
    <property type="match status" value="1"/>
</dbReference>
<dbReference type="Pfam" id="PF00005">
    <property type="entry name" value="ABC_tran"/>
    <property type="match status" value="1"/>
</dbReference>
<dbReference type="GO" id="GO:0098796">
    <property type="term" value="C:membrane protein complex"/>
    <property type="evidence" value="ECO:0007669"/>
    <property type="project" value="UniProtKB-ARBA"/>
</dbReference>
<dbReference type="SUPFAM" id="SSF52540">
    <property type="entry name" value="P-loop containing nucleoside triphosphate hydrolases"/>
    <property type="match status" value="1"/>
</dbReference>
<evidence type="ECO:0000313" key="7">
    <source>
        <dbReference type="Proteomes" id="UP000094067"/>
    </source>
</evidence>
<keyword evidence="2" id="KW-0813">Transport</keyword>
<dbReference type="Gene3D" id="3.40.50.300">
    <property type="entry name" value="P-loop containing nucleotide triphosphate hydrolases"/>
    <property type="match status" value="1"/>
</dbReference>
<dbReference type="InterPro" id="IPR003439">
    <property type="entry name" value="ABC_transporter-like_ATP-bd"/>
</dbReference>
<dbReference type="AlphaFoldDB" id="A0A1E3AKK7"/>
<dbReference type="PANTHER" id="PTHR42798:SF6">
    <property type="entry name" value="CELL DIVISION ATP-BINDING PROTEIN FTSE"/>
    <property type="match status" value="1"/>
</dbReference>
<dbReference type="GO" id="GO:0005524">
    <property type="term" value="F:ATP binding"/>
    <property type="evidence" value="ECO:0007669"/>
    <property type="project" value="UniProtKB-KW"/>
</dbReference>
<dbReference type="EMBL" id="MCGH01000001">
    <property type="protein sequence ID" value="ODM08951.1"/>
    <property type="molecule type" value="Genomic_DNA"/>
</dbReference>
<keyword evidence="6" id="KW-0378">Hydrolase</keyword>